<feature type="compositionally biased region" description="Basic and acidic residues" evidence="1">
    <location>
        <begin position="12"/>
        <end position="21"/>
    </location>
</feature>
<feature type="region of interest" description="Disordered" evidence="1">
    <location>
        <begin position="1"/>
        <end position="21"/>
    </location>
</feature>
<proteinExistence type="predicted"/>
<evidence type="ECO:0000313" key="2">
    <source>
        <dbReference type="EMBL" id="KAK3608644.1"/>
    </source>
</evidence>
<name>A0AAE0TET6_9BIVA</name>
<evidence type="ECO:0000256" key="1">
    <source>
        <dbReference type="SAM" id="MobiDB-lite"/>
    </source>
</evidence>
<reference evidence="2" key="3">
    <citation type="submission" date="2023-05" db="EMBL/GenBank/DDBJ databases">
        <authorList>
            <person name="Smith C.H."/>
        </authorList>
    </citation>
    <scope>NUCLEOTIDE SEQUENCE</scope>
    <source>
        <strain evidence="2">CHS0354</strain>
        <tissue evidence="2">Mantle</tissue>
    </source>
</reference>
<dbReference type="EMBL" id="JAEAOA010002356">
    <property type="protein sequence ID" value="KAK3608644.1"/>
    <property type="molecule type" value="Genomic_DNA"/>
</dbReference>
<evidence type="ECO:0000313" key="3">
    <source>
        <dbReference type="Proteomes" id="UP001195483"/>
    </source>
</evidence>
<reference evidence="2" key="1">
    <citation type="journal article" date="2021" name="Genome Biol. Evol.">
        <title>A High-Quality Reference Genome for a Parasitic Bivalve with Doubly Uniparental Inheritance (Bivalvia: Unionida).</title>
        <authorList>
            <person name="Smith C.H."/>
        </authorList>
    </citation>
    <scope>NUCLEOTIDE SEQUENCE</scope>
    <source>
        <strain evidence="2">CHS0354</strain>
    </source>
</reference>
<protein>
    <submittedName>
        <fullName evidence="2">Uncharacterized protein</fullName>
    </submittedName>
</protein>
<dbReference type="AlphaFoldDB" id="A0AAE0TET6"/>
<gene>
    <name evidence="2" type="ORF">CHS0354_042646</name>
</gene>
<sequence>MIRRSTPGGEGAYKKESNKRNVTSRREVFRVSVEIEVWLAAERSLHIVEYRSATIIATEIDSRDSVTFLSDWKFKIVLIENESDQ</sequence>
<accession>A0AAE0TET6</accession>
<comment type="caution">
    <text evidence="2">The sequence shown here is derived from an EMBL/GenBank/DDBJ whole genome shotgun (WGS) entry which is preliminary data.</text>
</comment>
<organism evidence="2 3">
    <name type="scientific">Potamilus streckersoni</name>
    <dbReference type="NCBI Taxonomy" id="2493646"/>
    <lineage>
        <taxon>Eukaryota</taxon>
        <taxon>Metazoa</taxon>
        <taxon>Spiralia</taxon>
        <taxon>Lophotrochozoa</taxon>
        <taxon>Mollusca</taxon>
        <taxon>Bivalvia</taxon>
        <taxon>Autobranchia</taxon>
        <taxon>Heteroconchia</taxon>
        <taxon>Palaeoheterodonta</taxon>
        <taxon>Unionida</taxon>
        <taxon>Unionoidea</taxon>
        <taxon>Unionidae</taxon>
        <taxon>Ambleminae</taxon>
        <taxon>Lampsilini</taxon>
        <taxon>Potamilus</taxon>
    </lineage>
</organism>
<reference evidence="2" key="2">
    <citation type="journal article" date="2021" name="Genome Biol. Evol.">
        <title>Developing a high-quality reference genome for a parasitic bivalve with doubly uniparental inheritance (Bivalvia: Unionida).</title>
        <authorList>
            <person name="Smith C.H."/>
        </authorList>
    </citation>
    <scope>NUCLEOTIDE SEQUENCE</scope>
    <source>
        <strain evidence="2">CHS0354</strain>
        <tissue evidence="2">Mantle</tissue>
    </source>
</reference>
<dbReference type="Proteomes" id="UP001195483">
    <property type="component" value="Unassembled WGS sequence"/>
</dbReference>
<keyword evidence="3" id="KW-1185">Reference proteome</keyword>